<dbReference type="InterPro" id="IPR001920">
    <property type="entry name" value="Asp/Glu_race"/>
</dbReference>
<dbReference type="HOGENOM" id="CLU_055360_2_1_7"/>
<dbReference type="InterPro" id="IPR015942">
    <property type="entry name" value="Asp/Glu/hydantoin_racemase"/>
</dbReference>
<reference evidence="3 4" key="1">
    <citation type="journal article" date="2003" name="Proc. Natl. Acad. Sci. U.S.A.">
        <title>The complete genome sequence of the carcinogenic bacterium Helicobacter hepaticus.</title>
        <authorList>
            <person name="Suerbaum S."/>
            <person name="Josenhans C."/>
            <person name="Sterzenbach T."/>
            <person name="Drescher B."/>
            <person name="Brandt P."/>
            <person name="Bell M."/>
            <person name="Droege M."/>
            <person name="Fartmann B."/>
            <person name="Fischer H.-P."/>
            <person name="Ge Z."/>
            <person name="Hoerster A."/>
            <person name="Holland R."/>
            <person name="Klein K."/>
            <person name="Koenig J."/>
            <person name="Macko L."/>
            <person name="Mendz G.L."/>
            <person name="Nyakatura G."/>
            <person name="Schauer D.B."/>
            <person name="Shen Z."/>
            <person name="Weber J."/>
            <person name="Frosch M."/>
            <person name="Fox J.G."/>
        </authorList>
    </citation>
    <scope>NUCLEOTIDE SEQUENCE [LARGE SCALE GENOMIC DNA]</scope>
    <source>
        <strain evidence="4">ATCC 51449 / 3B1</strain>
    </source>
</reference>
<dbReference type="InterPro" id="IPR004380">
    <property type="entry name" value="Asp_race"/>
</dbReference>
<dbReference type="KEGG" id="hhe:HH_0075"/>
<evidence type="ECO:0000313" key="4">
    <source>
        <dbReference type="Proteomes" id="UP000002495"/>
    </source>
</evidence>
<dbReference type="RefSeq" id="WP_011114918.1">
    <property type="nucleotide sequence ID" value="NC_004917.1"/>
</dbReference>
<dbReference type="Proteomes" id="UP000002495">
    <property type="component" value="Chromosome"/>
</dbReference>
<organism evidence="3 4">
    <name type="scientific">Helicobacter hepaticus (strain ATCC 51449 / 3B1)</name>
    <dbReference type="NCBI Taxonomy" id="235279"/>
    <lineage>
        <taxon>Bacteria</taxon>
        <taxon>Pseudomonadati</taxon>
        <taxon>Campylobacterota</taxon>
        <taxon>Epsilonproteobacteria</taxon>
        <taxon>Campylobacterales</taxon>
        <taxon>Helicobacteraceae</taxon>
        <taxon>Helicobacter</taxon>
    </lineage>
</organism>
<name>Q7VK17_HELHP</name>
<dbReference type="PANTHER" id="PTHR21198">
    <property type="entry name" value="GLUTAMATE RACEMASE"/>
    <property type="match status" value="1"/>
</dbReference>
<evidence type="ECO:0000313" key="3">
    <source>
        <dbReference type="EMBL" id="AAP76672.1"/>
    </source>
</evidence>
<dbReference type="NCBIfam" id="TIGR00035">
    <property type="entry name" value="asp_race"/>
    <property type="match status" value="1"/>
</dbReference>
<dbReference type="Gene3D" id="3.40.50.1860">
    <property type="match status" value="2"/>
</dbReference>
<dbReference type="OrthoDB" id="9803739at2"/>
<evidence type="ECO:0000256" key="2">
    <source>
        <dbReference type="ARBA" id="ARBA00023235"/>
    </source>
</evidence>
<dbReference type="Pfam" id="PF01177">
    <property type="entry name" value="Asp_Glu_race"/>
    <property type="match status" value="1"/>
</dbReference>
<keyword evidence="4" id="KW-1185">Reference proteome</keyword>
<sequence length="241" mass="26878">MEAVEKSKIVGIIGGAGVAATNKLNELLEIELTQKGAFRDAHHPQILTFQATQAPSRSMYLEGKGEDFTKDYIDIAKRLQNFGAQTLCMCCNTAHYSFETIKAALPQVKMLNLIESAVLKVKQSGAKSVGLVASDGCLKGRVYERYFEKICPEVKIIYPNAEFQKKVTQGICNIKNAHRFDTMDSKARPKNIFKQVCEHLLGGGDIILLGCTDIRVDYYEKENIDSLEVLKDLILKEVLNE</sequence>
<dbReference type="EC" id="5.1.1.13" evidence="3"/>
<dbReference type="eggNOG" id="COG1794">
    <property type="taxonomic scope" value="Bacteria"/>
</dbReference>
<protein>
    <submittedName>
        <fullName evidence="3">Aspartate racemase</fullName>
        <ecNumber evidence="3">5.1.1.13</ecNumber>
    </submittedName>
</protein>
<gene>
    <name evidence="3" type="primary">ygeA</name>
    <name evidence="3" type="ordered locus">HH_0075</name>
</gene>
<accession>Q7VK17</accession>
<dbReference type="EMBL" id="AE017125">
    <property type="protein sequence ID" value="AAP76672.1"/>
    <property type="molecule type" value="Genomic_DNA"/>
</dbReference>
<dbReference type="AlphaFoldDB" id="Q7VK17"/>
<comment type="similarity">
    <text evidence="1">Belongs to the aspartate/glutamate racemases family.</text>
</comment>
<dbReference type="SUPFAM" id="SSF53681">
    <property type="entry name" value="Aspartate/glutamate racemase"/>
    <property type="match status" value="2"/>
</dbReference>
<dbReference type="GO" id="GO:0047689">
    <property type="term" value="F:aspartate racemase activity"/>
    <property type="evidence" value="ECO:0007669"/>
    <property type="project" value="UniProtKB-EC"/>
</dbReference>
<dbReference type="STRING" id="235279.HH_0075"/>
<proteinExistence type="inferred from homology"/>
<dbReference type="PANTHER" id="PTHR21198:SF7">
    <property type="entry name" value="ASPARTATE-GLUTAMATE RACEMASE FAMILY"/>
    <property type="match status" value="1"/>
</dbReference>
<keyword evidence="2 3" id="KW-0413">Isomerase</keyword>
<evidence type="ECO:0000256" key="1">
    <source>
        <dbReference type="ARBA" id="ARBA00007847"/>
    </source>
</evidence>